<dbReference type="Proteomes" id="UP000248688">
    <property type="component" value="Chromosome"/>
</dbReference>
<keyword evidence="2" id="KW-0732">Signal</keyword>
<dbReference type="PANTHER" id="PTHR36509:SF2">
    <property type="entry name" value="BLL3101 PROTEIN"/>
    <property type="match status" value="1"/>
</dbReference>
<dbReference type="PANTHER" id="PTHR36509">
    <property type="entry name" value="BLL3101 PROTEIN"/>
    <property type="match status" value="1"/>
</dbReference>
<dbReference type="InterPro" id="IPR010679">
    <property type="entry name" value="DUF1254"/>
</dbReference>
<evidence type="ECO:0000259" key="3">
    <source>
        <dbReference type="Pfam" id="PF06742"/>
    </source>
</evidence>
<dbReference type="PROSITE" id="PS51257">
    <property type="entry name" value="PROKAR_LIPOPROTEIN"/>
    <property type="match status" value="1"/>
</dbReference>
<feature type="domain" description="DUF1254" evidence="4">
    <location>
        <begin position="94"/>
        <end position="160"/>
    </location>
</feature>
<reference evidence="5 6" key="1">
    <citation type="submission" date="2018-06" db="EMBL/GenBank/DDBJ databases">
        <title>Echinicola strongylocentroti sp. nov., isolated from a sea urchin Strongylocentrotus intermedius.</title>
        <authorList>
            <person name="Bae S.S."/>
        </authorList>
    </citation>
    <scope>NUCLEOTIDE SEQUENCE [LARGE SCALE GENOMIC DNA]</scope>
    <source>
        <strain evidence="5 6">MEBiC08714</strain>
    </source>
</reference>
<dbReference type="InterPro" id="IPR010621">
    <property type="entry name" value="DUF1214"/>
</dbReference>
<evidence type="ECO:0000256" key="1">
    <source>
        <dbReference type="SAM" id="MobiDB-lite"/>
    </source>
</evidence>
<feature type="region of interest" description="Disordered" evidence="1">
    <location>
        <begin position="23"/>
        <end position="62"/>
    </location>
</feature>
<dbReference type="SUPFAM" id="SSF160935">
    <property type="entry name" value="VPA0735-like"/>
    <property type="match status" value="1"/>
</dbReference>
<organism evidence="5 6">
    <name type="scientific">Echinicola strongylocentroti</name>
    <dbReference type="NCBI Taxonomy" id="1795355"/>
    <lineage>
        <taxon>Bacteria</taxon>
        <taxon>Pseudomonadati</taxon>
        <taxon>Bacteroidota</taxon>
        <taxon>Cytophagia</taxon>
        <taxon>Cytophagales</taxon>
        <taxon>Cyclobacteriaceae</taxon>
        <taxon>Echinicola</taxon>
    </lineage>
</organism>
<accession>A0A2Z4INU2</accession>
<dbReference type="Gene3D" id="2.60.120.1600">
    <property type="match status" value="1"/>
</dbReference>
<gene>
    <name evidence="5" type="ORF">DN752_19880</name>
</gene>
<evidence type="ECO:0000256" key="2">
    <source>
        <dbReference type="SAM" id="SignalP"/>
    </source>
</evidence>
<evidence type="ECO:0000313" key="6">
    <source>
        <dbReference type="Proteomes" id="UP000248688"/>
    </source>
</evidence>
<dbReference type="EMBL" id="CP030041">
    <property type="protein sequence ID" value="AWW32216.1"/>
    <property type="molecule type" value="Genomic_DNA"/>
</dbReference>
<evidence type="ECO:0000259" key="4">
    <source>
        <dbReference type="Pfam" id="PF06863"/>
    </source>
</evidence>
<sequence length="390" mass="43508">MKKLSTLFILCLSVVLVACNGTKKDEKESTKDNTTVAAASEEKNEVDTGVGKNGEASSVNPAFVDQGGEEVNMENVIRAETAKYLAAETMISGPNKFRHERNGIDLENQTVIRSNFDAIYSYAVYDVSGGLEISVPEYDLYQIVQVLDENSVTIGVVYPGETKSFTKDDLSYGDHVYLFMRTRPRTYDEKGMEEMRKRQDAVTVEAGSANPYGSEVKYDVTSFNKLRGDLIKRAITEGVIEEGFIDDIDDIKTPQYQMINTAGWAGLPAKHAYYFVVLPGDEGAKNGEHSSVTFEEPDLQYDRSAYWSITIYDEQGWVVTNPFNTNSTKAVPNEDGSITLNFNGGEDAINNIKVPKNWNALFRCYLPSSVPSIVEYRKDFVKNHKVLTVE</sequence>
<proteinExistence type="predicted"/>
<feature type="chain" id="PRO_5016361844" evidence="2">
    <location>
        <begin position="19"/>
        <end position="390"/>
    </location>
</feature>
<dbReference type="Pfam" id="PF06863">
    <property type="entry name" value="DUF1254"/>
    <property type="match status" value="1"/>
</dbReference>
<dbReference type="Pfam" id="PF06742">
    <property type="entry name" value="DUF1214"/>
    <property type="match status" value="1"/>
</dbReference>
<protein>
    <submittedName>
        <fullName evidence="5">Lytic murein transglycosylase</fullName>
    </submittedName>
</protein>
<feature type="domain" description="DUF1214" evidence="3">
    <location>
        <begin position="292"/>
        <end position="368"/>
    </location>
</feature>
<dbReference type="OrthoDB" id="9777345at2"/>
<name>A0A2Z4INU2_9BACT</name>
<dbReference type="RefSeq" id="WP_112785589.1">
    <property type="nucleotide sequence ID" value="NZ_CP030041.1"/>
</dbReference>
<keyword evidence="6" id="KW-1185">Reference proteome</keyword>
<dbReference type="AlphaFoldDB" id="A0A2Z4INU2"/>
<evidence type="ECO:0000313" key="5">
    <source>
        <dbReference type="EMBL" id="AWW32216.1"/>
    </source>
</evidence>
<dbReference type="KEGG" id="est:DN752_19880"/>
<feature type="signal peptide" evidence="2">
    <location>
        <begin position="1"/>
        <end position="18"/>
    </location>
</feature>